<reference evidence="2" key="1">
    <citation type="submission" date="2024-06" db="EMBL/GenBank/DDBJ databases">
        <title>Genome Sequence of an extremely halophilic archaeon isolated from Permian era halite, Salado Formation, Carlsbad, New Mexico: Halobacterium sp. strain NMX12-1.</title>
        <authorList>
            <person name="Sotoa L."/>
            <person name="DasSarma P."/>
            <person name="Anton B.P."/>
            <person name="Vincze T."/>
            <person name="Verma I."/>
            <person name="Eralp B."/>
            <person name="Powers D.W."/>
            <person name="Dozier B.L."/>
            <person name="Roberts R.J."/>
            <person name="DasSarma S."/>
        </authorList>
    </citation>
    <scope>NUCLEOTIDE SEQUENCE</scope>
    <source>
        <strain evidence="2">NMX12-1</strain>
    </source>
</reference>
<dbReference type="RefSeq" id="WP_353634340.1">
    <property type="nucleotide sequence ID" value="NZ_CP159204.1"/>
</dbReference>
<evidence type="ECO:0000313" key="2">
    <source>
        <dbReference type="EMBL" id="XCF16532.1"/>
    </source>
</evidence>
<accession>A0AAU8CCZ2</accession>
<dbReference type="InterPro" id="IPR055927">
    <property type="entry name" value="DUF7504"/>
</dbReference>
<dbReference type="KEGG" id="hanx:ABSL23_15000"/>
<dbReference type="AlphaFoldDB" id="A0AAU8CCZ2"/>
<feature type="region of interest" description="Disordered" evidence="1">
    <location>
        <begin position="142"/>
        <end position="185"/>
    </location>
</feature>
<evidence type="ECO:0000256" key="1">
    <source>
        <dbReference type="SAM" id="MobiDB-lite"/>
    </source>
</evidence>
<protein>
    <submittedName>
        <fullName evidence="2">Uncharacterized protein</fullName>
    </submittedName>
</protein>
<sequence length="185" mass="19800">MTPELDARLGDLGAGEVAFCTQSSGQRIVDALPESAFRNLLLVTTDGNLKRLERRVEERGGDPRRVGVVPVTGTEVDYDGPLWVTDRVAPSDLTGVSIQFSKAFEHVEPETGWVVVDGVGVLSMYVAGERLFRLLDTRGGGARAERPRRAGDCGGRARRAGDDAAPRARGRRSTAGLVGGDRRAA</sequence>
<dbReference type="GeneID" id="91110482"/>
<organism evidence="2">
    <name type="scientific">Halobacterium sp. NMX12-1</name>
    <dbReference type="NCBI Taxonomy" id="3166650"/>
    <lineage>
        <taxon>Archaea</taxon>
        <taxon>Methanobacteriati</taxon>
        <taxon>Methanobacteriota</taxon>
        <taxon>Stenosarchaea group</taxon>
        <taxon>Halobacteria</taxon>
        <taxon>Halobacteriales</taxon>
        <taxon>Halobacteriaceae</taxon>
        <taxon>Halobacterium</taxon>
    </lineage>
</organism>
<dbReference type="Pfam" id="PF24336">
    <property type="entry name" value="DUF7504"/>
    <property type="match status" value="1"/>
</dbReference>
<gene>
    <name evidence="2" type="ORF">ABSL23_15000</name>
</gene>
<dbReference type="EMBL" id="CP159204">
    <property type="protein sequence ID" value="XCF16532.1"/>
    <property type="molecule type" value="Genomic_DNA"/>
</dbReference>
<name>A0AAU8CCZ2_9EURY</name>
<proteinExistence type="predicted"/>